<accession>A0A379DFB3</accession>
<dbReference type="Proteomes" id="UP000254263">
    <property type="component" value="Unassembled WGS sequence"/>
</dbReference>
<evidence type="ECO:0000313" key="1">
    <source>
        <dbReference type="EMBL" id="SUB77056.1"/>
    </source>
</evidence>
<gene>
    <name evidence="1" type="ORF">NCTC13100_00170</name>
</gene>
<protein>
    <submittedName>
        <fullName evidence="1">Uncharacterized protein</fullName>
    </submittedName>
</protein>
<proteinExistence type="predicted"/>
<dbReference type="AlphaFoldDB" id="A0A379DFB3"/>
<dbReference type="EMBL" id="UGTI01000001">
    <property type="protein sequence ID" value="SUB77056.1"/>
    <property type="molecule type" value="Genomic_DNA"/>
</dbReference>
<sequence length="46" mass="5227">MKNIKKEPLFEKSNGSFLLAISLKADNDIFIFSLLQCPFLFLCCEG</sequence>
<name>A0A379DFB3_9PORP</name>
<organism evidence="1 2">
    <name type="scientific">Porphyromonas macacae</name>
    <dbReference type="NCBI Taxonomy" id="28115"/>
    <lineage>
        <taxon>Bacteria</taxon>
        <taxon>Pseudomonadati</taxon>
        <taxon>Bacteroidota</taxon>
        <taxon>Bacteroidia</taxon>
        <taxon>Bacteroidales</taxon>
        <taxon>Porphyromonadaceae</taxon>
        <taxon>Porphyromonas</taxon>
    </lineage>
</organism>
<evidence type="ECO:0000313" key="2">
    <source>
        <dbReference type="Proteomes" id="UP000254263"/>
    </source>
</evidence>
<reference evidence="1 2" key="1">
    <citation type="submission" date="2018-06" db="EMBL/GenBank/DDBJ databases">
        <authorList>
            <consortium name="Pathogen Informatics"/>
            <person name="Doyle S."/>
        </authorList>
    </citation>
    <scope>NUCLEOTIDE SEQUENCE [LARGE SCALE GENOMIC DNA]</scope>
    <source>
        <strain evidence="1 2">NCTC13100</strain>
    </source>
</reference>